<dbReference type="SUPFAM" id="SSF118290">
    <property type="entry name" value="WRKY DNA-binding domain"/>
    <property type="match status" value="1"/>
</dbReference>
<dbReference type="Gene3D" id="2.20.25.80">
    <property type="entry name" value="WRKY domain"/>
    <property type="match status" value="1"/>
</dbReference>
<comment type="caution">
    <text evidence="8">The sequence shown here is derived from an EMBL/GenBank/DDBJ whole genome shotgun (WGS) entry which is preliminary data.</text>
</comment>
<feature type="region of interest" description="Disordered" evidence="6">
    <location>
        <begin position="42"/>
        <end position="80"/>
    </location>
</feature>
<dbReference type="InterPro" id="IPR003657">
    <property type="entry name" value="WRKY_dom"/>
</dbReference>
<dbReference type="SMART" id="SM00774">
    <property type="entry name" value="WRKY"/>
    <property type="match status" value="1"/>
</dbReference>
<dbReference type="InterPro" id="IPR036576">
    <property type="entry name" value="WRKY_dom_sf"/>
</dbReference>
<dbReference type="InterPro" id="IPR044810">
    <property type="entry name" value="WRKY_plant"/>
</dbReference>
<protein>
    <recommendedName>
        <fullName evidence="7">WRKY domain-containing protein</fullName>
    </recommendedName>
</protein>
<dbReference type="PROSITE" id="PS50811">
    <property type="entry name" value="WRKY"/>
    <property type="match status" value="1"/>
</dbReference>
<sequence length="131" mass="14581">MQNLASSNAMDEPTSLLPEPTSMVICDNSLSSVNKPKFPVHYPTSSKFEQRTAYSHTAQSSAKGRRHASHADGSKSGRCPKCHCATKRRDYYKCSGVKGCPTRKRVERAFDDPMMLIVTYKGEHNHATYSP</sequence>
<dbReference type="GO" id="GO:0005634">
    <property type="term" value="C:nucleus"/>
    <property type="evidence" value="ECO:0007669"/>
    <property type="project" value="UniProtKB-SubCell"/>
</dbReference>
<dbReference type="Pfam" id="PF03106">
    <property type="entry name" value="WRKY"/>
    <property type="match status" value="1"/>
</dbReference>
<name>A0A8T2UAD9_CERRI</name>
<evidence type="ECO:0000313" key="9">
    <source>
        <dbReference type="Proteomes" id="UP000825935"/>
    </source>
</evidence>
<gene>
    <name evidence="8" type="ORF">KP509_07G043300</name>
</gene>
<dbReference type="GO" id="GO:0000976">
    <property type="term" value="F:transcription cis-regulatory region binding"/>
    <property type="evidence" value="ECO:0007669"/>
    <property type="project" value="TreeGrafter"/>
</dbReference>
<dbReference type="EMBL" id="CM035412">
    <property type="protein sequence ID" value="KAH7432847.1"/>
    <property type="molecule type" value="Genomic_DNA"/>
</dbReference>
<keyword evidence="2" id="KW-0805">Transcription regulation</keyword>
<evidence type="ECO:0000256" key="3">
    <source>
        <dbReference type="ARBA" id="ARBA00023125"/>
    </source>
</evidence>
<dbReference type="PANTHER" id="PTHR32096:SF18">
    <property type="entry name" value="DISEASE RESISTANCE PROTEIN RRS1B-RELATED"/>
    <property type="match status" value="1"/>
</dbReference>
<feature type="compositionally biased region" description="Polar residues" evidence="6">
    <location>
        <begin position="43"/>
        <end position="62"/>
    </location>
</feature>
<evidence type="ECO:0000256" key="5">
    <source>
        <dbReference type="ARBA" id="ARBA00023242"/>
    </source>
</evidence>
<dbReference type="GO" id="GO:0003700">
    <property type="term" value="F:DNA-binding transcription factor activity"/>
    <property type="evidence" value="ECO:0007669"/>
    <property type="project" value="InterPro"/>
</dbReference>
<reference evidence="8" key="1">
    <citation type="submission" date="2021-08" db="EMBL/GenBank/DDBJ databases">
        <title>WGS assembly of Ceratopteris richardii.</title>
        <authorList>
            <person name="Marchant D.B."/>
            <person name="Chen G."/>
            <person name="Jenkins J."/>
            <person name="Shu S."/>
            <person name="Leebens-Mack J."/>
            <person name="Grimwood J."/>
            <person name="Schmutz J."/>
            <person name="Soltis P."/>
            <person name="Soltis D."/>
            <person name="Chen Z.-H."/>
        </authorList>
    </citation>
    <scope>NUCLEOTIDE SEQUENCE</scope>
    <source>
        <strain evidence="8">Whitten #5841</strain>
        <tissue evidence="8">Leaf</tissue>
    </source>
</reference>
<keyword evidence="5" id="KW-0539">Nucleus</keyword>
<keyword evidence="3" id="KW-0238">DNA-binding</keyword>
<evidence type="ECO:0000256" key="4">
    <source>
        <dbReference type="ARBA" id="ARBA00023163"/>
    </source>
</evidence>
<keyword evidence="4" id="KW-0804">Transcription</keyword>
<feature type="domain" description="WRKY" evidence="7">
    <location>
        <begin position="89"/>
        <end position="129"/>
    </location>
</feature>
<accession>A0A8T2UAD9</accession>
<organism evidence="8 9">
    <name type="scientific">Ceratopteris richardii</name>
    <name type="common">Triangle waterfern</name>
    <dbReference type="NCBI Taxonomy" id="49495"/>
    <lineage>
        <taxon>Eukaryota</taxon>
        <taxon>Viridiplantae</taxon>
        <taxon>Streptophyta</taxon>
        <taxon>Embryophyta</taxon>
        <taxon>Tracheophyta</taxon>
        <taxon>Polypodiopsida</taxon>
        <taxon>Polypodiidae</taxon>
        <taxon>Polypodiales</taxon>
        <taxon>Pteridineae</taxon>
        <taxon>Pteridaceae</taxon>
        <taxon>Parkerioideae</taxon>
        <taxon>Ceratopteris</taxon>
    </lineage>
</organism>
<evidence type="ECO:0000259" key="7">
    <source>
        <dbReference type="PROSITE" id="PS50811"/>
    </source>
</evidence>
<comment type="subcellular location">
    <subcellularLocation>
        <location evidence="1">Nucleus</location>
    </subcellularLocation>
</comment>
<dbReference type="Proteomes" id="UP000825935">
    <property type="component" value="Chromosome 7"/>
</dbReference>
<evidence type="ECO:0000256" key="2">
    <source>
        <dbReference type="ARBA" id="ARBA00023015"/>
    </source>
</evidence>
<proteinExistence type="predicted"/>
<dbReference type="OrthoDB" id="756799at2759"/>
<evidence type="ECO:0000256" key="1">
    <source>
        <dbReference type="ARBA" id="ARBA00004123"/>
    </source>
</evidence>
<keyword evidence="9" id="KW-1185">Reference proteome</keyword>
<dbReference type="AlphaFoldDB" id="A0A8T2UAD9"/>
<dbReference type="PANTHER" id="PTHR32096">
    <property type="entry name" value="WRKY TRANSCRIPTION FACTOR 30-RELATED-RELATED"/>
    <property type="match status" value="1"/>
</dbReference>
<evidence type="ECO:0000313" key="8">
    <source>
        <dbReference type="EMBL" id="KAH7432847.1"/>
    </source>
</evidence>
<evidence type="ECO:0000256" key="6">
    <source>
        <dbReference type="SAM" id="MobiDB-lite"/>
    </source>
</evidence>